<dbReference type="RefSeq" id="WP_105047666.1">
    <property type="nucleotide sequence ID" value="NZ_CP150661.1"/>
</dbReference>
<sequence length="174" mass="21062">MKTYNKTNFFKHTFCEFKQVDDFDFPEETNYKSKSESMYFYTDEGVYRKSNHWGRVANCRWKLIANEDYKNQNIAIGFAKWVDFYPLTSTEKYFFIEVNFEDKTAKIQPKKEEATNYLFTFSEAQKRIKQITQLFKNDKWANYFEGDLNDLQFHIITEYINSTKTLQEIKLAHK</sequence>
<dbReference type="Proteomes" id="UP000247345">
    <property type="component" value="Unassembled WGS sequence"/>
</dbReference>
<comment type="caution">
    <text evidence="1">The sequence shown here is derived from an EMBL/GenBank/DDBJ whole genome shotgun (WGS) entry which is preliminary data.</text>
</comment>
<protein>
    <submittedName>
        <fullName evidence="1">Uncharacterized protein</fullName>
    </submittedName>
</protein>
<organism evidence="1 2">
    <name type="scientific">Polaribacter butkevichii</name>
    <dbReference type="NCBI Taxonomy" id="218490"/>
    <lineage>
        <taxon>Bacteria</taxon>
        <taxon>Pseudomonadati</taxon>
        <taxon>Bacteroidota</taxon>
        <taxon>Flavobacteriia</taxon>
        <taxon>Flavobacteriales</taxon>
        <taxon>Flavobacteriaceae</taxon>
    </lineage>
</organism>
<evidence type="ECO:0000313" key="1">
    <source>
        <dbReference type="EMBL" id="PQJ72009.1"/>
    </source>
</evidence>
<dbReference type="EMBL" id="MSCK01000001">
    <property type="protein sequence ID" value="PQJ72009.1"/>
    <property type="molecule type" value="Genomic_DNA"/>
</dbReference>
<dbReference type="AlphaFoldDB" id="A0A2P6CAU6"/>
<keyword evidence="2" id="KW-1185">Reference proteome</keyword>
<evidence type="ECO:0000313" key="2">
    <source>
        <dbReference type="Proteomes" id="UP000247345"/>
    </source>
</evidence>
<accession>A0A2P6CAU6</accession>
<gene>
    <name evidence="1" type="ORF">BTO14_01530</name>
</gene>
<name>A0A2P6CAU6_9FLAO</name>
<reference evidence="1 2" key="1">
    <citation type="submission" date="2016-12" db="EMBL/GenBank/DDBJ databases">
        <title>Trade-off between light-utilization and light-protection in marine flavobacteria.</title>
        <authorList>
            <person name="Kumagai Y."/>
            <person name="Yoshizawa S."/>
            <person name="Kogure K."/>
            <person name="Iwasaki W."/>
        </authorList>
    </citation>
    <scope>NUCLEOTIDE SEQUENCE [LARGE SCALE GENOMIC DNA]</scope>
    <source>
        <strain evidence="1 2">KCTC 12100</strain>
    </source>
</reference>
<dbReference type="OrthoDB" id="1187827at2"/>
<proteinExistence type="predicted"/>